<dbReference type="SUPFAM" id="SSF81383">
    <property type="entry name" value="F-box domain"/>
    <property type="match status" value="1"/>
</dbReference>
<dbReference type="PANTHER" id="PTHR31900">
    <property type="entry name" value="F-BOX/RNI SUPERFAMILY PROTEIN-RELATED"/>
    <property type="match status" value="1"/>
</dbReference>
<accession>R0GS87</accession>
<feature type="domain" description="F-box" evidence="1">
    <location>
        <begin position="18"/>
        <end position="71"/>
    </location>
</feature>
<dbReference type="eggNOG" id="ENOG502R3XM">
    <property type="taxonomic scope" value="Eukaryota"/>
</dbReference>
<dbReference type="Gene3D" id="3.80.10.10">
    <property type="entry name" value="Ribonuclease Inhibitor"/>
    <property type="match status" value="1"/>
</dbReference>
<dbReference type="EMBL" id="KB870812">
    <property type="protein sequence ID" value="EOA15210.1"/>
    <property type="molecule type" value="Genomic_DNA"/>
</dbReference>
<organism evidence="2 3">
    <name type="scientific">Capsella rubella</name>
    <dbReference type="NCBI Taxonomy" id="81985"/>
    <lineage>
        <taxon>Eukaryota</taxon>
        <taxon>Viridiplantae</taxon>
        <taxon>Streptophyta</taxon>
        <taxon>Embryophyta</taxon>
        <taxon>Tracheophyta</taxon>
        <taxon>Spermatophyta</taxon>
        <taxon>Magnoliopsida</taxon>
        <taxon>eudicotyledons</taxon>
        <taxon>Gunneridae</taxon>
        <taxon>Pentapetalae</taxon>
        <taxon>rosids</taxon>
        <taxon>malvids</taxon>
        <taxon>Brassicales</taxon>
        <taxon>Brassicaceae</taxon>
        <taxon>Camelineae</taxon>
        <taxon>Capsella</taxon>
    </lineage>
</organism>
<dbReference type="InterPro" id="IPR001810">
    <property type="entry name" value="F-box_dom"/>
</dbReference>
<reference evidence="3" key="1">
    <citation type="journal article" date="2013" name="Nat. Genet.">
        <title>The Capsella rubella genome and the genomic consequences of rapid mating system evolution.</title>
        <authorList>
            <person name="Slotte T."/>
            <person name="Hazzouri K.M."/>
            <person name="Agren J.A."/>
            <person name="Koenig D."/>
            <person name="Maumus F."/>
            <person name="Guo Y.L."/>
            <person name="Steige K."/>
            <person name="Platts A.E."/>
            <person name="Escobar J.S."/>
            <person name="Newman L.K."/>
            <person name="Wang W."/>
            <person name="Mandakova T."/>
            <person name="Vello E."/>
            <person name="Smith L.M."/>
            <person name="Henz S.R."/>
            <person name="Steffen J."/>
            <person name="Takuno S."/>
            <person name="Brandvain Y."/>
            <person name="Coop G."/>
            <person name="Andolfatto P."/>
            <person name="Hu T.T."/>
            <person name="Blanchette M."/>
            <person name="Clark R.M."/>
            <person name="Quesneville H."/>
            <person name="Nordborg M."/>
            <person name="Gaut B.S."/>
            <person name="Lysak M.A."/>
            <person name="Jenkins J."/>
            <person name="Grimwood J."/>
            <person name="Chapman J."/>
            <person name="Prochnik S."/>
            <person name="Shu S."/>
            <person name="Rokhsar D."/>
            <person name="Schmutz J."/>
            <person name="Weigel D."/>
            <person name="Wright S.I."/>
        </authorList>
    </citation>
    <scope>NUCLEOTIDE SEQUENCE [LARGE SCALE GENOMIC DNA]</scope>
    <source>
        <strain evidence="3">cv. Monte Gargano</strain>
    </source>
</reference>
<dbReference type="SUPFAM" id="SSF52047">
    <property type="entry name" value="RNI-like"/>
    <property type="match status" value="1"/>
</dbReference>
<dbReference type="Pfam" id="PF08387">
    <property type="entry name" value="FBD"/>
    <property type="match status" value="1"/>
</dbReference>
<sequence>WMGSVKKPKLCDKVSHGADRISNLPEPLMLEILARLPTKYAVRTTTLSSKWRKIWPSLPELDLSTLDFKNLEAFVSFVERFFNSNMESIGKLKLVIYDPYDKIKATATRWIDVVTSRRNIQHIEFVYNTNYLRNDKIPVQSIYTCETLVHLKLCGVSLFNAEVVSLPCLRVIHLESAEYRNESTLEKLISVSPVLEDLTVISTFNENRFHENVLQVRSQTVKRIHMGHIRVVIDAPLLQHLIIDTGSEKHFEVINLGLSTKLHIYDDVGNEVYNYVFIHDILTDIAKNLLRYSNLGPVLQFRNLCHLNARFPISDLEMLPTILESCPKLESFTLELVKNRYTRGEKKKDPKVMFSTVPQCLVTSLKFVELRRGITRYEGEIELIRYLLKNSKILEKLRLDVYYTQKTKYDFLKEVVAIPRCSNACEVLVL</sequence>
<name>R0GS87_9BRAS</name>
<evidence type="ECO:0000313" key="3">
    <source>
        <dbReference type="Proteomes" id="UP000029121"/>
    </source>
</evidence>
<evidence type="ECO:0000313" key="2">
    <source>
        <dbReference type="EMBL" id="EOA15210.1"/>
    </source>
</evidence>
<keyword evidence="3" id="KW-1185">Reference proteome</keyword>
<dbReference type="InterPro" id="IPR006566">
    <property type="entry name" value="FBD"/>
</dbReference>
<dbReference type="InterPro" id="IPR050232">
    <property type="entry name" value="FBL13/AtMIF1-like"/>
</dbReference>
<gene>
    <name evidence="2" type="ORF">CARUB_v10028601mg</name>
</gene>
<dbReference type="InterPro" id="IPR036047">
    <property type="entry name" value="F-box-like_dom_sf"/>
</dbReference>
<proteinExistence type="predicted"/>
<dbReference type="Pfam" id="PF24758">
    <property type="entry name" value="LRR_At5g56370"/>
    <property type="match status" value="1"/>
</dbReference>
<dbReference type="InterPro" id="IPR055411">
    <property type="entry name" value="LRR_FXL15/At3g58940/PEG3-like"/>
</dbReference>
<dbReference type="Pfam" id="PF00646">
    <property type="entry name" value="F-box"/>
    <property type="match status" value="1"/>
</dbReference>
<dbReference type="InterPro" id="IPR032675">
    <property type="entry name" value="LRR_dom_sf"/>
</dbReference>
<dbReference type="PANTHER" id="PTHR31900:SF25">
    <property type="entry name" value="FBD DOMAIN-CONTAINING PROTEIN"/>
    <property type="match status" value="1"/>
</dbReference>
<evidence type="ECO:0000259" key="1">
    <source>
        <dbReference type="PROSITE" id="PS50181"/>
    </source>
</evidence>
<dbReference type="SMART" id="SM00579">
    <property type="entry name" value="FBD"/>
    <property type="match status" value="1"/>
</dbReference>
<dbReference type="AlphaFoldDB" id="R0GS87"/>
<protein>
    <recommendedName>
        <fullName evidence="1">F-box domain-containing protein</fullName>
    </recommendedName>
</protein>
<feature type="non-terminal residue" evidence="2">
    <location>
        <position position="1"/>
    </location>
</feature>
<dbReference type="PROSITE" id="PS50181">
    <property type="entry name" value="FBOX"/>
    <property type="match status" value="1"/>
</dbReference>
<dbReference type="Proteomes" id="UP000029121">
    <property type="component" value="Unassembled WGS sequence"/>
</dbReference>
<dbReference type="STRING" id="81985.R0GS87"/>